<dbReference type="InterPro" id="IPR036291">
    <property type="entry name" value="NAD(P)-bd_dom_sf"/>
</dbReference>
<dbReference type="Proteomes" id="UP000515344">
    <property type="component" value="Chromosome"/>
</dbReference>
<evidence type="ECO:0000313" key="3">
    <source>
        <dbReference type="Proteomes" id="UP000515344"/>
    </source>
</evidence>
<dbReference type="PANTHER" id="PTHR43245:SF24">
    <property type="entry name" value="DEHYDROGENASE"/>
    <property type="match status" value="1"/>
</dbReference>
<dbReference type="InterPro" id="IPR050177">
    <property type="entry name" value="Lipid_A_modif_metabolic_enz"/>
</dbReference>
<dbReference type="Gene3D" id="3.40.50.720">
    <property type="entry name" value="NAD(P)-binding Rossmann-like Domain"/>
    <property type="match status" value="1"/>
</dbReference>
<dbReference type="CDD" id="cd08946">
    <property type="entry name" value="SDR_e"/>
    <property type="match status" value="1"/>
</dbReference>
<evidence type="ECO:0000313" key="2">
    <source>
        <dbReference type="EMBL" id="QNA46811.1"/>
    </source>
</evidence>
<accession>A0A7G5XMV8</accession>
<proteinExistence type="predicted"/>
<organism evidence="2 3">
    <name type="scientific">Lacibacter sediminis</name>
    <dbReference type="NCBI Taxonomy" id="2760713"/>
    <lineage>
        <taxon>Bacteria</taxon>
        <taxon>Pseudomonadati</taxon>
        <taxon>Bacteroidota</taxon>
        <taxon>Chitinophagia</taxon>
        <taxon>Chitinophagales</taxon>
        <taxon>Chitinophagaceae</taxon>
        <taxon>Lacibacter</taxon>
    </lineage>
</organism>
<evidence type="ECO:0000259" key="1">
    <source>
        <dbReference type="Pfam" id="PF01370"/>
    </source>
</evidence>
<dbReference type="InterPro" id="IPR001509">
    <property type="entry name" value="Epimerase_deHydtase"/>
</dbReference>
<sequence>MTYDIIITGATGFIGAAYTRYFSALGYSVLALGRSKDAPANLLKYANYQSVDIAATVPNLEATICIHCAGLASDKESLDNLLQVNTDGTKNIFNNIKAGHFIYISSASVYPPNGLLHKEDELVDETQLSAYGYSKFKGEQWLQQQTSAATKITVIRPRAVYGAGDRILMPRILRLKKGPFLIMPAKLDYAISLTNIENLLLATKAIIQSENVYQYEVYNVTDNPVHQLGEVIEQIWKILGTEKNSSVKVPQPILQVAAKLLPLSDLNANTLKYYLCHHQLLNEKVKTTFGIELPHNFQNYMHVLEKWIKSIPLTDLQKGAADLPWRKETL</sequence>
<feature type="domain" description="NAD-dependent epimerase/dehydratase" evidence="1">
    <location>
        <begin position="5"/>
        <end position="220"/>
    </location>
</feature>
<dbReference type="Pfam" id="PF01370">
    <property type="entry name" value="Epimerase"/>
    <property type="match status" value="1"/>
</dbReference>
<dbReference type="EMBL" id="CP060007">
    <property type="protein sequence ID" value="QNA46811.1"/>
    <property type="molecule type" value="Genomic_DNA"/>
</dbReference>
<keyword evidence="3" id="KW-1185">Reference proteome</keyword>
<dbReference type="PANTHER" id="PTHR43245">
    <property type="entry name" value="BIFUNCTIONAL POLYMYXIN RESISTANCE PROTEIN ARNA"/>
    <property type="match status" value="1"/>
</dbReference>
<dbReference type="KEGG" id="lacs:H4075_16300"/>
<name>A0A7G5XMV8_9BACT</name>
<dbReference type="SUPFAM" id="SSF51735">
    <property type="entry name" value="NAD(P)-binding Rossmann-fold domains"/>
    <property type="match status" value="1"/>
</dbReference>
<protein>
    <submittedName>
        <fullName evidence="2">NAD(P)-dependent oxidoreductase</fullName>
    </submittedName>
</protein>
<reference evidence="3" key="1">
    <citation type="submission" date="2020-08" db="EMBL/GenBank/DDBJ databases">
        <title>Lacibacter sp. S13-6-6 genome sequencing.</title>
        <authorList>
            <person name="Jin L."/>
        </authorList>
    </citation>
    <scope>NUCLEOTIDE SEQUENCE [LARGE SCALE GENOMIC DNA]</scope>
    <source>
        <strain evidence="3">S13-6-6</strain>
    </source>
</reference>
<dbReference type="AlphaFoldDB" id="A0A7G5XMV8"/>
<gene>
    <name evidence="2" type="ORF">H4075_16300</name>
</gene>